<organism evidence="3 4">
    <name type="scientific">Candidatus Doriopsillibacter californiensis</name>
    <dbReference type="NCBI Taxonomy" id="2970740"/>
    <lineage>
        <taxon>Bacteria</taxon>
        <taxon>Pseudomonadati</taxon>
        <taxon>Pseudomonadota</taxon>
        <taxon>Gammaproteobacteria</taxon>
        <taxon>Candidatus Tethybacterales</taxon>
        <taxon>Candidatus Persebacteraceae</taxon>
        <taxon>Candidatus Doriopsillibacter</taxon>
    </lineage>
</organism>
<dbReference type="EMBL" id="JANQAO010000002">
    <property type="protein sequence ID" value="MDM5147406.1"/>
    <property type="molecule type" value="Genomic_DNA"/>
</dbReference>
<dbReference type="Proteomes" id="UP001168167">
    <property type="component" value="Unassembled WGS sequence"/>
</dbReference>
<dbReference type="PANTHER" id="PTHR21240">
    <property type="entry name" value="2-AMINO-3-CARBOXYLMUCONATE-6-SEMIALDEHYDE DECARBOXYLASE"/>
    <property type="match status" value="1"/>
</dbReference>
<feature type="domain" description="Amidohydrolase-related" evidence="2">
    <location>
        <begin position="44"/>
        <end position="348"/>
    </location>
</feature>
<keyword evidence="1" id="KW-0456">Lyase</keyword>
<dbReference type="InterPro" id="IPR032465">
    <property type="entry name" value="ACMSD"/>
</dbReference>
<keyword evidence="4" id="KW-1185">Reference proteome</keyword>
<proteinExistence type="predicted"/>
<protein>
    <submittedName>
        <fullName evidence="3">Amidohydrolase family protein</fullName>
    </submittedName>
</protein>
<evidence type="ECO:0000313" key="3">
    <source>
        <dbReference type="EMBL" id="MDM5147406.1"/>
    </source>
</evidence>
<name>A0ABT7QLC5_9GAMM</name>
<dbReference type="PANTHER" id="PTHR21240:SF28">
    <property type="entry name" value="ISO-OROTATE DECARBOXYLASE (EUROFUNG)"/>
    <property type="match status" value="1"/>
</dbReference>
<sequence>MFIVDSDCHNYWCSADVLLPYLKGWWKDCFVRGERTGPAGSFPHGHRAWFHPEGFKRADINPQNEDENYALMCERHLDLNGIDIAILTGDEPLEVSTLGNPHFAQALASAYNDWLLEQWLPRDERFYGSIIIAPQDATIAAQEIRRLGAHSRLVQVLASHASTMPYGDPHYHPIYEACVEMGLPFAIHLGGNGGINAMPFANGAPRYFSEAHTLLPQSAQTHVVSMIMNGVFEKYPTLKFIVIECGVSWVAPLLWRLDTEWRALRKETPWLKRPPSEYFFEHIRFTTQPLEQPDKLEHLWACLEGMNGKQTLMFASDYPHWDQDHISSIRLPAGWDEAVFGGNALDTYTRITVPRSVSATAN</sequence>
<dbReference type="Pfam" id="PF04909">
    <property type="entry name" value="Amidohydro_2"/>
    <property type="match status" value="1"/>
</dbReference>
<accession>A0ABT7QLC5</accession>
<reference evidence="3" key="2">
    <citation type="journal article" date="2023" name="Microbiome">
        <title>Synthase-selected sorting approach identifies a beta-lactone synthase in a nudibranch symbiotic bacterium.</title>
        <authorList>
            <person name="Dzunkova M."/>
            <person name="La Clair J.J."/>
            <person name="Tyml T."/>
            <person name="Doud D."/>
            <person name="Schulz F."/>
            <person name="Piquer-Esteban S."/>
            <person name="Porcel Sanchis D."/>
            <person name="Osborn A."/>
            <person name="Robinson D."/>
            <person name="Louie K.B."/>
            <person name="Bowen B.P."/>
            <person name="Bowers R.M."/>
            <person name="Lee J."/>
            <person name="Arnau V."/>
            <person name="Diaz-Villanueva W."/>
            <person name="Stepanauskas R."/>
            <person name="Gosliner T."/>
            <person name="Date S.V."/>
            <person name="Northen T.R."/>
            <person name="Cheng J.F."/>
            <person name="Burkart M.D."/>
            <person name="Woyke T."/>
        </authorList>
    </citation>
    <scope>NUCLEOTIDE SEQUENCE</scope>
    <source>
        <strain evidence="3">Df01</strain>
    </source>
</reference>
<dbReference type="SUPFAM" id="SSF51556">
    <property type="entry name" value="Metallo-dependent hydrolases"/>
    <property type="match status" value="1"/>
</dbReference>
<evidence type="ECO:0000259" key="2">
    <source>
        <dbReference type="Pfam" id="PF04909"/>
    </source>
</evidence>
<dbReference type="InterPro" id="IPR006680">
    <property type="entry name" value="Amidohydro-rel"/>
</dbReference>
<reference evidence="3" key="1">
    <citation type="submission" date="2022-08" db="EMBL/GenBank/DDBJ databases">
        <authorList>
            <person name="Dzunkova M."/>
            <person name="La Clair J."/>
            <person name="Tyml T."/>
            <person name="Doud D."/>
            <person name="Schulz F."/>
            <person name="Piquer S."/>
            <person name="Porcel Sanchis D."/>
            <person name="Osborn A."/>
            <person name="Robinson D."/>
            <person name="Louie K.B."/>
            <person name="Bowen B.P."/>
            <person name="Bowers R."/>
            <person name="Lee J."/>
            <person name="Arnau Llombart V."/>
            <person name="Diaz Villanueva W."/>
            <person name="Gosliner T."/>
            <person name="Northen T."/>
            <person name="Cheng J.-F."/>
            <person name="Burkart M.D."/>
            <person name="Woyke T."/>
        </authorList>
    </citation>
    <scope>NUCLEOTIDE SEQUENCE</scope>
    <source>
        <strain evidence="3">Df01</strain>
    </source>
</reference>
<gene>
    <name evidence="3" type="ORF">NQX30_03350</name>
</gene>
<dbReference type="InterPro" id="IPR032466">
    <property type="entry name" value="Metal_Hydrolase"/>
</dbReference>
<comment type="caution">
    <text evidence="3">The sequence shown here is derived from an EMBL/GenBank/DDBJ whole genome shotgun (WGS) entry which is preliminary data.</text>
</comment>
<evidence type="ECO:0000256" key="1">
    <source>
        <dbReference type="ARBA" id="ARBA00023239"/>
    </source>
</evidence>
<dbReference type="Gene3D" id="3.20.20.140">
    <property type="entry name" value="Metal-dependent hydrolases"/>
    <property type="match status" value="1"/>
</dbReference>
<evidence type="ECO:0000313" key="4">
    <source>
        <dbReference type="Proteomes" id="UP001168167"/>
    </source>
</evidence>